<reference evidence="2 3" key="1">
    <citation type="journal article" date="2016" name="Nat. Commun.">
        <title>Thousands of microbial genomes shed light on interconnected biogeochemical processes in an aquifer system.</title>
        <authorList>
            <person name="Anantharaman K."/>
            <person name="Brown C.T."/>
            <person name="Hug L.A."/>
            <person name="Sharon I."/>
            <person name="Castelle C.J."/>
            <person name="Probst A.J."/>
            <person name="Thomas B.C."/>
            <person name="Singh A."/>
            <person name="Wilkins M.J."/>
            <person name="Karaoz U."/>
            <person name="Brodie E.L."/>
            <person name="Williams K.H."/>
            <person name="Hubbard S.S."/>
            <person name="Banfield J.F."/>
        </authorList>
    </citation>
    <scope>NUCLEOTIDE SEQUENCE [LARGE SCALE GENOMIC DNA]</scope>
</reference>
<protein>
    <recommendedName>
        <fullName evidence="4">HTH cro/C1-type domain-containing protein</fullName>
    </recommendedName>
</protein>
<accession>A0A1G1YYV9</accession>
<dbReference type="Gene3D" id="1.10.260.40">
    <property type="entry name" value="lambda repressor-like DNA-binding domains"/>
    <property type="match status" value="1"/>
</dbReference>
<dbReference type="InterPro" id="IPR001387">
    <property type="entry name" value="Cro/C1-type_HTH"/>
</dbReference>
<sequence length="217" mass="24421">MDNNEAKISELLGQLMQEHGITVEKLAFTTNIPHRFVAALVNGDFKRLPAKPYVGGYLSKIAAALNVDPTVLLKAYKESTEIMRSGENDKLPVNRFAIQNINKNFIIVFLVVILVVGFLSWRMKDILGTPSLRVSLPETTLVSQEQVIKVSGQVSSGDQLTLNREIVYTDEVGVFEKDINLTPGLNTLEFDVKRFLGRETKVIRQIFYEEQLKPIVE</sequence>
<proteinExistence type="predicted"/>
<evidence type="ECO:0008006" key="4">
    <source>
        <dbReference type="Google" id="ProtNLM"/>
    </source>
</evidence>
<dbReference type="EMBL" id="MHIU01000032">
    <property type="protein sequence ID" value="OGY57484.1"/>
    <property type="molecule type" value="Genomic_DNA"/>
</dbReference>
<dbReference type="Proteomes" id="UP000178651">
    <property type="component" value="Unassembled WGS sequence"/>
</dbReference>
<name>A0A1G1YYV9_9BACT</name>
<keyword evidence="1" id="KW-1133">Transmembrane helix</keyword>
<keyword evidence="1" id="KW-0812">Transmembrane</keyword>
<feature type="transmembrane region" description="Helical" evidence="1">
    <location>
        <begin position="105"/>
        <end position="123"/>
    </location>
</feature>
<dbReference type="InterPro" id="IPR010982">
    <property type="entry name" value="Lambda_DNA-bd_dom_sf"/>
</dbReference>
<dbReference type="InterPro" id="IPR013783">
    <property type="entry name" value="Ig-like_fold"/>
</dbReference>
<dbReference type="Pfam" id="PF13413">
    <property type="entry name" value="HTH_25"/>
    <property type="match status" value="1"/>
</dbReference>
<dbReference type="InterPro" id="IPR050400">
    <property type="entry name" value="Bact_Cytoskel_RodZ"/>
</dbReference>
<dbReference type="PANTHER" id="PTHR34475">
    <property type="match status" value="1"/>
</dbReference>
<dbReference type="Gene3D" id="2.60.40.10">
    <property type="entry name" value="Immunoglobulins"/>
    <property type="match status" value="1"/>
</dbReference>
<evidence type="ECO:0000313" key="2">
    <source>
        <dbReference type="EMBL" id="OGY57484.1"/>
    </source>
</evidence>
<dbReference type="SUPFAM" id="SSF47413">
    <property type="entry name" value="lambda repressor-like DNA-binding domains"/>
    <property type="match status" value="1"/>
</dbReference>
<evidence type="ECO:0000256" key="1">
    <source>
        <dbReference type="SAM" id="Phobius"/>
    </source>
</evidence>
<organism evidence="2 3">
    <name type="scientific">Candidatus Colwellbacteria bacterium RIFCSPHIGHO2_02_FULL_43_15</name>
    <dbReference type="NCBI Taxonomy" id="1797686"/>
    <lineage>
        <taxon>Bacteria</taxon>
        <taxon>Candidatus Colwelliibacteriota</taxon>
    </lineage>
</organism>
<keyword evidence="1" id="KW-0472">Membrane</keyword>
<evidence type="ECO:0000313" key="3">
    <source>
        <dbReference type="Proteomes" id="UP000178651"/>
    </source>
</evidence>
<comment type="caution">
    <text evidence="2">The sequence shown here is derived from an EMBL/GenBank/DDBJ whole genome shotgun (WGS) entry which is preliminary data.</text>
</comment>
<dbReference type="PANTHER" id="PTHR34475:SF1">
    <property type="entry name" value="CYTOSKELETON PROTEIN RODZ"/>
    <property type="match status" value="1"/>
</dbReference>
<dbReference type="CDD" id="cd00093">
    <property type="entry name" value="HTH_XRE"/>
    <property type="match status" value="1"/>
</dbReference>
<dbReference type="GO" id="GO:0003677">
    <property type="term" value="F:DNA binding"/>
    <property type="evidence" value="ECO:0007669"/>
    <property type="project" value="InterPro"/>
</dbReference>
<dbReference type="AlphaFoldDB" id="A0A1G1YYV9"/>
<gene>
    <name evidence="2" type="ORF">A3D47_02280</name>
</gene>